<dbReference type="Proteomes" id="UP000318626">
    <property type="component" value="Chromosome"/>
</dbReference>
<keyword evidence="1" id="KW-1133">Transmembrane helix</keyword>
<dbReference type="SUPFAM" id="SSF54523">
    <property type="entry name" value="Pili subunits"/>
    <property type="match status" value="1"/>
</dbReference>
<dbReference type="Pfam" id="PF07596">
    <property type="entry name" value="SBP_bac_10"/>
    <property type="match status" value="1"/>
</dbReference>
<keyword evidence="1" id="KW-0472">Membrane</keyword>
<feature type="domain" description="DUF1559" evidence="2">
    <location>
        <begin position="34"/>
        <end position="328"/>
    </location>
</feature>
<dbReference type="InterPro" id="IPR027558">
    <property type="entry name" value="Pre_pil_HX9DG_C"/>
</dbReference>
<accession>A0A518C5F3</accession>
<dbReference type="InterPro" id="IPR011453">
    <property type="entry name" value="DUF1559"/>
</dbReference>
<keyword evidence="1" id="KW-0812">Transmembrane</keyword>
<name>A0A518C5F3_9BACT</name>
<evidence type="ECO:0000256" key="1">
    <source>
        <dbReference type="SAM" id="Phobius"/>
    </source>
</evidence>
<evidence type="ECO:0000259" key="2">
    <source>
        <dbReference type="Pfam" id="PF07596"/>
    </source>
</evidence>
<dbReference type="Pfam" id="PF07963">
    <property type="entry name" value="N_methyl"/>
    <property type="match status" value="1"/>
</dbReference>
<dbReference type="InterPro" id="IPR012902">
    <property type="entry name" value="N_methyl_site"/>
</dbReference>
<dbReference type="AlphaFoldDB" id="A0A518C5F3"/>
<dbReference type="NCBIfam" id="TIGR02532">
    <property type="entry name" value="IV_pilin_GFxxxE"/>
    <property type="match status" value="1"/>
</dbReference>
<evidence type="ECO:0000313" key="4">
    <source>
        <dbReference type="Proteomes" id="UP000318626"/>
    </source>
</evidence>
<dbReference type="RefSeq" id="WP_165698646.1">
    <property type="nucleotide sequence ID" value="NZ_CP036289.1"/>
</dbReference>
<feature type="transmembrane region" description="Helical" evidence="1">
    <location>
        <begin position="12"/>
        <end position="33"/>
    </location>
</feature>
<proteinExistence type="predicted"/>
<reference evidence="4" key="1">
    <citation type="submission" date="2019-02" db="EMBL/GenBank/DDBJ databases">
        <title>Deep-cultivation of Planctomycetes and their phenomic and genomic characterization uncovers novel biology.</title>
        <authorList>
            <person name="Wiegand S."/>
            <person name="Jogler M."/>
            <person name="Boedeker C."/>
            <person name="Pinto D."/>
            <person name="Vollmers J."/>
            <person name="Rivas-Marin E."/>
            <person name="Kohn T."/>
            <person name="Peeters S.H."/>
            <person name="Heuer A."/>
            <person name="Rast P."/>
            <person name="Oberbeckmann S."/>
            <person name="Bunk B."/>
            <person name="Jeske O."/>
            <person name="Meyerdierks A."/>
            <person name="Storesund J.E."/>
            <person name="Kallscheuer N."/>
            <person name="Luecker S."/>
            <person name="Lage O.M."/>
            <person name="Pohl T."/>
            <person name="Merkel B.J."/>
            <person name="Hornburger P."/>
            <person name="Mueller R.-W."/>
            <person name="Bruemmer F."/>
            <person name="Labrenz M."/>
            <person name="Spormann A.M."/>
            <person name="Op den Camp H."/>
            <person name="Overmann J."/>
            <person name="Amann R."/>
            <person name="Jetten M.S.M."/>
            <person name="Mascher T."/>
            <person name="Medema M.H."/>
            <person name="Devos D.P."/>
            <person name="Kaster A.-K."/>
            <person name="Ovreas L."/>
            <person name="Rohde M."/>
            <person name="Galperin M.Y."/>
            <person name="Jogler C."/>
        </authorList>
    </citation>
    <scope>NUCLEOTIDE SEQUENCE [LARGE SCALE GENOMIC DNA]</scope>
    <source>
        <strain evidence="4">Pan97</strain>
    </source>
</reference>
<dbReference type="EMBL" id="CP036289">
    <property type="protein sequence ID" value="QDU74458.1"/>
    <property type="molecule type" value="Genomic_DNA"/>
</dbReference>
<dbReference type="NCBIfam" id="TIGR04294">
    <property type="entry name" value="pre_pil_HX9DG"/>
    <property type="match status" value="1"/>
</dbReference>
<evidence type="ECO:0000313" key="3">
    <source>
        <dbReference type="EMBL" id="QDU74458.1"/>
    </source>
</evidence>
<dbReference type="KEGG" id="bvo:Pan97_14660"/>
<dbReference type="Gene3D" id="3.30.700.10">
    <property type="entry name" value="Glycoprotein, Type 4 Pilin"/>
    <property type="match status" value="1"/>
</dbReference>
<dbReference type="PANTHER" id="PTHR30093:SF2">
    <property type="entry name" value="TYPE II SECRETION SYSTEM PROTEIN H"/>
    <property type="match status" value="1"/>
</dbReference>
<gene>
    <name evidence="3" type="ORF">Pan97_14660</name>
</gene>
<dbReference type="InterPro" id="IPR045584">
    <property type="entry name" value="Pilin-like"/>
</dbReference>
<sequence length="347" mass="36635">MKRIHSARAFTLVELLVVIAIIGVLIALLLPAVQQAREAARRMQCTNNLKQMGLGLHNHHDTFNRFPPGAANNISPFGTSTGQQWGASWMAYIMPFLELNNAFEVAQLGKNQQYNSTNIRAGIGDTAGTPIFDQFKCPSAALENDVCLSTTSPGSMVADYAGIAGHVNGFGGLTGSPGETAGSNNGPVGRNGTLGYNTQNTFADLTDGTSSTMVVGEVGGWIWENSTTKRDFRPGVQHGFAMGCNGRNNSTDLSLPNDSNSRVFNTTTIRYVINENCRNGSCSLGDTSCADGVCQNMGNNHPLLSEHPGGVNVLFGDGSVHFLAETTAASVLAAYASRNDAQTVAAP</sequence>
<organism evidence="3 4">
    <name type="scientific">Bremerella volcania</name>
    <dbReference type="NCBI Taxonomy" id="2527984"/>
    <lineage>
        <taxon>Bacteria</taxon>
        <taxon>Pseudomonadati</taxon>
        <taxon>Planctomycetota</taxon>
        <taxon>Planctomycetia</taxon>
        <taxon>Pirellulales</taxon>
        <taxon>Pirellulaceae</taxon>
        <taxon>Bremerella</taxon>
    </lineage>
</organism>
<keyword evidence="4" id="KW-1185">Reference proteome</keyword>
<protein>
    <recommendedName>
        <fullName evidence="2">DUF1559 domain-containing protein</fullName>
    </recommendedName>
</protein>
<dbReference type="PANTHER" id="PTHR30093">
    <property type="entry name" value="GENERAL SECRETION PATHWAY PROTEIN G"/>
    <property type="match status" value="1"/>
</dbReference>